<dbReference type="Proteomes" id="UP000663829">
    <property type="component" value="Unassembled WGS sequence"/>
</dbReference>
<dbReference type="EMBL" id="CAJOBC010029804">
    <property type="protein sequence ID" value="CAF4084791.1"/>
    <property type="molecule type" value="Genomic_DNA"/>
</dbReference>
<comment type="caution">
    <text evidence="2">The sequence shown here is derived from an EMBL/GenBank/DDBJ whole genome shotgun (WGS) entry which is preliminary data.</text>
</comment>
<feature type="non-terminal residue" evidence="2">
    <location>
        <position position="1"/>
    </location>
</feature>
<accession>A0A816HPQ4</accession>
<gene>
    <name evidence="2" type="ORF">GPM918_LOCUS46826</name>
    <name evidence="3" type="ORF">SRO942_LOCUS28139</name>
</gene>
<feature type="region of interest" description="Disordered" evidence="1">
    <location>
        <begin position="1"/>
        <end position="22"/>
    </location>
</feature>
<evidence type="ECO:0000313" key="4">
    <source>
        <dbReference type="Proteomes" id="UP000663829"/>
    </source>
</evidence>
<proteinExistence type="predicted"/>
<dbReference type="AlphaFoldDB" id="A0A816HPQ4"/>
<dbReference type="Proteomes" id="UP000681722">
    <property type="component" value="Unassembled WGS sequence"/>
</dbReference>
<evidence type="ECO:0000313" key="2">
    <source>
        <dbReference type="EMBL" id="CAF1689551.1"/>
    </source>
</evidence>
<evidence type="ECO:0000256" key="1">
    <source>
        <dbReference type="SAM" id="MobiDB-lite"/>
    </source>
</evidence>
<keyword evidence="4" id="KW-1185">Reference proteome</keyword>
<sequence length="42" mass="4735">LQFKNNNRSQPGTNYMTTSTNGPIVMTQNHAWITAQPSTQQQ</sequence>
<name>A0A816HPQ4_9BILA</name>
<reference evidence="2" key="1">
    <citation type="submission" date="2021-02" db="EMBL/GenBank/DDBJ databases">
        <authorList>
            <person name="Nowell W R."/>
        </authorList>
    </citation>
    <scope>NUCLEOTIDE SEQUENCE</scope>
</reference>
<organism evidence="2 4">
    <name type="scientific">Didymodactylos carnosus</name>
    <dbReference type="NCBI Taxonomy" id="1234261"/>
    <lineage>
        <taxon>Eukaryota</taxon>
        <taxon>Metazoa</taxon>
        <taxon>Spiralia</taxon>
        <taxon>Gnathifera</taxon>
        <taxon>Rotifera</taxon>
        <taxon>Eurotatoria</taxon>
        <taxon>Bdelloidea</taxon>
        <taxon>Philodinida</taxon>
        <taxon>Philodinidae</taxon>
        <taxon>Didymodactylos</taxon>
    </lineage>
</organism>
<protein>
    <submittedName>
        <fullName evidence="2">Uncharacterized protein</fullName>
    </submittedName>
</protein>
<evidence type="ECO:0000313" key="3">
    <source>
        <dbReference type="EMBL" id="CAF4084791.1"/>
    </source>
</evidence>
<dbReference type="EMBL" id="CAJNOQ010076132">
    <property type="protein sequence ID" value="CAF1689551.1"/>
    <property type="molecule type" value="Genomic_DNA"/>
</dbReference>